<reference evidence="1" key="2">
    <citation type="journal article" date="2023" name="Int. J. Mol. Sci.">
        <title>De Novo Assembly and Annotation of 11 Diverse Shrub Willow (Salix) Genomes Reveals Novel Gene Organization in Sex-Linked Regions.</title>
        <authorList>
            <person name="Hyden B."/>
            <person name="Feng K."/>
            <person name="Yates T.B."/>
            <person name="Jawdy S."/>
            <person name="Cereghino C."/>
            <person name="Smart L.B."/>
            <person name="Muchero W."/>
        </authorList>
    </citation>
    <scope>NUCLEOTIDE SEQUENCE [LARGE SCALE GENOMIC DNA]</scope>
    <source>
        <tissue evidence="1">Shoot tip</tissue>
    </source>
</reference>
<accession>A0A9Q0TB90</accession>
<evidence type="ECO:0000313" key="1">
    <source>
        <dbReference type="EMBL" id="KAJ6707807.1"/>
    </source>
</evidence>
<dbReference type="EMBL" id="JAPFFL010000008">
    <property type="protein sequence ID" value="KAJ6707807.1"/>
    <property type="molecule type" value="Genomic_DNA"/>
</dbReference>
<dbReference type="AlphaFoldDB" id="A0A9Q0TB90"/>
<comment type="caution">
    <text evidence="1">The sequence shown here is derived from an EMBL/GenBank/DDBJ whole genome shotgun (WGS) entry which is preliminary data.</text>
</comment>
<sequence>MKDSTSAQLPSLPKAEDWGLLSPFLFFPTVDLWCVAAGFRLGSPRGLLSQFEFEFKLRVCCVMPLGVVILGADVPFHLFGCVGMACGSIFSAGQSPRGLSSQFEFDFKLRASCFLPFLPSKLGMTSF</sequence>
<proteinExistence type="predicted"/>
<dbReference type="OrthoDB" id="10599749at2759"/>
<evidence type="ECO:0000313" key="2">
    <source>
        <dbReference type="Proteomes" id="UP001151529"/>
    </source>
</evidence>
<dbReference type="Proteomes" id="UP001151529">
    <property type="component" value="Chromosome 4"/>
</dbReference>
<protein>
    <submittedName>
        <fullName evidence="1">Uncharacterized protein</fullName>
    </submittedName>
</protein>
<reference evidence="1" key="1">
    <citation type="submission" date="2022-11" db="EMBL/GenBank/DDBJ databases">
        <authorList>
            <person name="Hyden B.L."/>
            <person name="Feng K."/>
            <person name="Yates T."/>
            <person name="Jawdy S."/>
            <person name="Smart L.B."/>
            <person name="Muchero W."/>
        </authorList>
    </citation>
    <scope>NUCLEOTIDE SEQUENCE</scope>
    <source>
        <tissue evidence="1">Shoot tip</tissue>
    </source>
</reference>
<keyword evidence="2" id="KW-1185">Reference proteome</keyword>
<gene>
    <name evidence="1" type="ORF">OIU85_028107</name>
</gene>
<organism evidence="1 2">
    <name type="scientific">Salix viminalis</name>
    <name type="common">Common osier</name>
    <name type="synonym">Basket willow</name>
    <dbReference type="NCBI Taxonomy" id="40686"/>
    <lineage>
        <taxon>Eukaryota</taxon>
        <taxon>Viridiplantae</taxon>
        <taxon>Streptophyta</taxon>
        <taxon>Embryophyta</taxon>
        <taxon>Tracheophyta</taxon>
        <taxon>Spermatophyta</taxon>
        <taxon>Magnoliopsida</taxon>
        <taxon>eudicotyledons</taxon>
        <taxon>Gunneridae</taxon>
        <taxon>Pentapetalae</taxon>
        <taxon>rosids</taxon>
        <taxon>fabids</taxon>
        <taxon>Malpighiales</taxon>
        <taxon>Salicaceae</taxon>
        <taxon>Saliceae</taxon>
        <taxon>Salix</taxon>
    </lineage>
</organism>
<name>A0A9Q0TB90_SALVM</name>